<organism evidence="3 4">
    <name type="scientific">Hemibagrus wyckioides</name>
    <dbReference type="NCBI Taxonomy" id="337641"/>
    <lineage>
        <taxon>Eukaryota</taxon>
        <taxon>Metazoa</taxon>
        <taxon>Chordata</taxon>
        <taxon>Craniata</taxon>
        <taxon>Vertebrata</taxon>
        <taxon>Euteleostomi</taxon>
        <taxon>Actinopterygii</taxon>
        <taxon>Neopterygii</taxon>
        <taxon>Teleostei</taxon>
        <taxon>Ostariophysi</taxon>
        <taxon>Siluriformes</taxon>
        <taxon>Bagridae</taxon>
        <taxon>Hemibagrus</taxon>
    </lineage>
</organism>
<protein>
    <recommendedName>
        <fullName evidence="5">Transmembrane protein</fullName>
    </recommendedName>
</protein>
<keyword evidence="4" id="KW-1185">Reference proteome</keyword>
<feature type="transmembrane region" description="Helical" evidence="2">
    <location>
        <begin position="53"/>
        <end position="75"/>
    </location>
</feature>
<gene>
    <name evidence="3" type="ORF">KOW79_002862</name>
</gene>
<sequence>MSGLTTVFLERIGFSALHVSILALCSVALLLSMELCLPAFHNLRRNVPNRKCMTMYALLILCPNICVCVAFGLWSSEGIFSEQWLHVQAQTAYEHMIRLMAVVIAVSVIRAVILATTTQHPPPPNTQTITITTTIPPNTPLNTPTTTISTTTQNHKAPPSPPPLNTQSSPAHLTPNNHHPT</sequence>
<reference evidence="3 4" key="1">
    <citation type="submission" date="2021-06" db="EMBL/GenBank/DDBJ databases">
        <title>Chromosome-level genome assembly of the red-tail catfish (Hemibagrus wyckioides).</title>
        <authorList>
            <person name="Shao F."/>
        </authorList>
    </citation>
    <scope>NUCLEOTIDE SEQUENCE [LARGE SCALE GENOMIC DNA]</scope>
    <source>
        <strain evidence="3">EC202008001</strain>
        <tissue evidence="3">Blood</tissue>
    </source>
</reference>
<feature type="transmembrane region" description="Helical" evidence="2">
    <location>
        <begin position="95"/>
        <end position="115"/>
    </location>
</feature>
<accession>A0A9D3P7H3</accession>
<feature type="transmembrane region" description="Helical" evidence="2">
    <location>
        <begin position="12"/>
        <end position="32"/>
    </location>
</feature>
<feature type="compositionally biased region" description="Low complexity" evidence="1">
    <location>
        <begin position="126"/>
        <end position="154"/>
    </location>
</feature>
<evidence type="ECO:0008006" key="5">
    <source>
        <dbReference type="Google" id="ProtNLM"/>
    </source>
</evidence>
<dbReference type="AlphaFoldDB" id="A0A9D3P7H3"/>
<feature type="compositionally biased region" description="Polar residues" evidence="1">
    <location>
        <begin position="165"/>
        <end position="181"/>
    </location>
</feature>
<keyword evidence="2" id="KW-1133">Transmembrane helix</keyword>
<feature type="region of interest" description="Disordered" evidence="1">
    <location>
        <begin position="120"/>
        <end position="181"/>
    </location>
</feature>
<evidence type="ECO:0000256" key="2">
    <source>
        <dbReference type="SAM" id="Phobius"/>
    </source>
</evidence>
<proteinExistence type="predicted"/>
<dbReference type="Proteomes" id="UP000824219">
    <property type="component" value="Linkage Group LG03"/>
</dbReference>
<keyword evidence="2" id="KW-0812">Transmembrane</keyword>
<keyword evidence="2" id="KW-0472">Membrane</keyword>
<dbReference type="EMBL" id="JAHKSW010000003">
    <property type="protein sequence ID" value="KAG7334455.1"/>
    <property type="molecule type" value="Genomic_DNA"/>
</dbReference>
<evidence type="ECO:0000313" key="3">
    <source>
        <dbReference type="EMBL" id="KAG7334455.1"/>
    </source>
</evidence>
<evidence type="ECO:0000256" key="1">
    <source>
        <dbReference type="SAM" id="MobiDB-lite"/>
    </source>
</evidence>
<name>A0A9D3P7H3_9TELE</name>
<evidence type="ECO:0000313" key="4">
    <source>
        <dbReference type="Proteomes" id="UP000824219"/>
    </source>
</evidence>
<comment type="caution">
    <text evidence="3">The sequence shown here is derived from an EMBL/GenBank/DDBJ whole genome shotgun (WGS) entry which is preliminary data.</text>
</comment>